<dbReference type="STRING" id="1423735.FC15_GL000596"/>
<evidence type="ECO:0000256" key="6">
    <source>
        <dbReference type="ARBA" id="ARBA00023163"/>
    </source>
</evidence>
<dbReference type="InterPro" id="IPR038619">
    <property type="entry name" value="MraZ_sf"/>
</dbReference>
<keyword evidence="6 7" id="KW-0804">Transcription</keyword>
<protein>
    <recommendedName>
        <fullName evidence="1 7">Transcriptional regulator MraZ</fullName>
    </recommendedName>
</protein>
<dbReference type="GO" id="GO:0051301">
    <property type="term" value="P:cell division"/>
    <property type="evidence" value="ECO:0007669"/>
    <property type="project" value="UniProtKB-KW"/>
</dbReference>
<keyword evidence="9" id="KW-0131">Cell cycle</keyword>
<keyword evidence="10" id="KW-1185">Reference proteome</keyword>
<dbReference type="InterPro" id="IPR035644">
    <property type="entry name" value="MraZ_C"/>
</dbReference>
<feature type="domain" description="SpoVT-AbrB" evidence="8">
    <location>
        <begin position="11"/>
        <end position="53"/>
    </location>
</feature>
<evidence type="ECO:0000259" key="8">
    <source>
        <dbReference type="PROSITE" id="PS51740"/>
    </source>
</evidence>
<keyword evidence="5 7" id="KW-0238">DNA-binding</keyword>
<comment type="similarity">
    <text evidence="7">Belongs to the MraZ family.</text>
</comment>
<reference evidence="9 10" key="1">
    <citation type="journal article" date="2015" name="Genome Announc.">
        <title>Expanding the biotechnology potential of lactobacilli through comparative genomics of 213 strains and associated genera.</title>
        <authorList>
            <person name="Sun Z."/>
            <person name="Harris H.M."/>
            <person name="McCann A."/>
            <person name="Guo C."/>
            <person name="Argimon S."/>
            <person name="Zhang W."/>
            <person name="Yang X."/>
            <person name="Jeffery I.B."/>
            <person name="Cooney J.C."/>
            <person name="Kagawa T.F."/>
            <person name="Liu W."/>
            <person name="Song Y."/>
            <person name="Salvetti E."/>
            <person name="Wrobel A."/>
            <person name="Rasinkangas P."/>
            <person name="Parkhill J."/>
            <person name="Rea M.C."/>
            <person name="O'Sullivan O."/>
            <person name="Ritari J."/>
            <person name="Douillard F.P."/>
            <person name="Paul Ross R."/>
            <person name="Yang R."/>
            <person name="Briner A.E."/>
            <person name="Felis G.E."/>
            <person name="de Vos W.M."/>
            <person name="Barrangou R."/>
            <person name="Klaenhammer T.R."/>
            <person name="Caufield P.W."/>
            <person name="Cui Y."/>
            <person name="Zhang H."/>
            <person name="O'Toole P.W."/>
        </authorList>
    </citation>
    <scope>NUCLEOTIDE SEQUENCE [LARGE SCALE GENOMIC DNA]</scope>
    <source>
        <strain evidence="9 10">DSM 17758</strain>
    </source>
</reference>
<comment type="caution">
    <text evidence="9">The sequence shown here is derived from an EMBL/GenBank/DDBJ whole genome shotgun (WGS) entry which is preliminary data.</text>
</comment>
<dbReference type="GO" id="GO:0005737">
    <property type="term" value="C:cytoplasm"/>
    <property type="evidence" value="ECO:0007669"/>
    <property type="project" value="UniProtKB-UniRule"/>
</dbReference>
<dbReference type="GO" id="GO:2000143">
    <property type="term" value="P:negative regulation of DNA-templated transcription initiation"/>
    <property type="evidence" value="ECO:0007669"/>
    <property type="project" value="TreeGrafter"/>
</dbReference>
<dbReference type="FunFam" id="3.40.1550.20:FF:000002">
    <property type="entry name" value="Transcriptional regulator MraZ"/>
    <property type="match status" value="1"/>
</dbReference>
<dbReference type="Gene3D" id="3.40.1550.20">
    <property type="entry name" value="Transcriptional regulator MraZ domain"/>
    <property type="match status" value="1"/>
</dbReference>
<dbReference type="CDD" id="cd16320">
    <property type="entry name" value="MraZ_N"/>
    <property type="match status" value="1"/>
</dbReference>
<keyword evidence="9" id="KW-0132">Cell division</keyword>
<dbReference type="InterPro" id="IPR003444">
    <property type="entry name" value="MraZ"/>
</dbReference>
<dbReference type="PANTHER" id="PTHR34701">
    <property type="entry name" value="TRANSCRIPTIONAL REGULATOR MRAZ"/>
    <property type="match status" value="1"/>
</dbReference>
<keyword evidence="4 7" id="KW-0805">Transcription regulation</keyword>
<proteinExistence type="inferred from homology"/>
<evidence type="ECO:0000313" key="10">
    <source>
        <dbReference type="Proteomes" id="UP000051315"/>
    </source>
</evidence>
<evidence type="ECO:0000313" key="9">
    <source>
        <dbReference type="EMBL" id="KRM08527.1"/>
    </source>
</evidence>
<name>A0A0R1VSW3_9LACO</name>
<dbReference type="SUPFAM" id="SSF89447">
    <property type="entry name" value="AbrB/MazE/MraZ-like"/>
    <property type="match status" value="1"/>
</dbReference>
<dbReference type="EMBL" id="AZFX01000087">
    <property type="protein sequence ID" value="KRM08527.1"/>
    <property type="molecule type" value="Genomic_DNA"/>
</dbReference>
<evidence type="ECO:0000256" key="3">
    <source>
        <dbReference type="ARBA" id="ARBA00022737"/>
    </source>
</evidence>
<comment type="subcellular location">
    <subcellularLocation>
        <location evidence="7">Cytoplasm</location>
        <location evidence="7">Nucleoid</location>
    </subcellularLocation>
</comment>
<sequence length="149" mass="17190">MTGGETMLMGEFHHTIDSKGRVIMPAKFRAALGETFVLTRGMDGCLFGYPMEKWQQLEKKLDELPLTKKDARAFVRFFYAAATELEVDKQGRINIATPLFKYAQLEKNCVIVGVSDRIEIWDEVRWEAFNQQAEENFDDISENLLDFNL</sequence>
<gene>
    <name evidence="7" type="primary">mraZ</name>
    <name evidence="9" type="ORF">FC15_GL000596</name>
</gene>
<dbReference type="InterPro" id="IPR035642">
    <property type="entry name" value="MraZ_N"/>
</dbReference>
<evidence type="ECO:0000256" key="4">
    <source>
        <dbReference type="ARBA" id="ARBA00023015"/>
    </source>
</evidence>
<organism evidence="9 10">
    <name type="scientific">Lapidilactobacillus concavus DSM 17758</name>
    <dbReference type="NCBI Taxonomy" id="1423735"/>
    <lineage>
        <taxon>Bacteria</taxon>
        <taxon>Bacillati</taxon>
        <taxon>Bacillota</taxon>
        <taxon>Bacilli</taxon>
        <taxon>Lactobacillales</taxon>
        <taxon>Lactobacillaceae</taxon>
        <taxon>Lapidilactobacillus</taxon>
    </lineage>
</organism>
<keyword evidence="2 7" id="KW-0963">Cytoplasm</keyword>
<evidence type="ECO:0000256" key="1">
    <source>
        <dbReference type="ARBA" id="ARBA00013860"/>
    </source>
</evidence>
<dbReference type="InterPro" id="IPR007159">
    <property type="entry name" value="SpoVT-AbrB_dom"/>
</dbReference>
<dbReference type="PROSITE" id="PS51740">
    <property type="entry name" value="SPOVT_ABRB"/>
    <property type="match status" value="1"/>
</dbReference>
<dbReference type="InterPro" id="IPR020603">
    <property type="entry name" value="MraZ_dom"/>
</dbReference>
<comment type="subunit">
    <text evidence="7">Forms oligomers.</text>
</comment>
<dbReference type="CDD" id="cd16321">
    <property type="entry name" value="MraZ_C"/>
    <property type="match status" value="1"/>
</dbReference>
<evidence type="ECO:0000256" key="2">
    <source>
        <dbReference type="ARBA" id="ARBA00022490"/>
    </source>
</evidence>
<evidence type="ECO:0000256" key="7">
    <source>
        <dbReference type="HAMAP-Rule" id="MF_01008"/>
    </source>
</evidence>
<accession>A0A0R1VSW3</accession>
<dbReference type="GO" id="GO:0000976">
    <property type="term" value="F:transcription cis-regulatory region binding"/>
    <property type="evidence" value="ECO:0007669"/>
    <property type="project" value="TreeGrafter"/>
</dbReference>
<dbReference type="Proteomes" id="UP000051315">
    <property type="component" value="Unassembled WGS sequence"/>
</dbReference>
<dbReference type="GO" id="GO:0003700">
    <property type="term" value="F:DNA-binding transcription factor activity"/>
    <property type="evidence" value="ECO:0007669"/>
    <property type="project" value="UniProtKB-UniRule"/>
</dbReference>
<dbReference type="PATRIC" id="fig|1423735.3.peg.624"/>
<dbReference type="NCBIfam" id="TIGR00242">
    <property type="entry name" value="division/cell wall cluster transcriptional repressor MraZ"/>
    <property type="match status" value="1"/>
</dbReference>
<evidence type="ECO:0000256" key="5">
    <source>
        <dbReference type="ARBA" id="ARBA00023125"/>
    </source>
</evidence>
<dbReference type="InterPro" id="IPR037914">
    <property type="entry name" value="SpoVT-AbrB_sf"/>
</dbReference>
<dbReference type="HAMAP" id="MF_01008">
    <property type="entry name" value="MraZ"/>
    <property type="match status" value="1"/>
</dbReference>
<keyword evidence="3" id="KW-0677">Repeat</keyword>
<dbReference type="PANTHER" id="PTHR34701:SF1">
    <property type="entry name" value="TRANSCRIPTIONAL REGULATOR MRAZ"/>
    <property type="match status" value="1"/>
</dbReference>
<dbReference type="GO" id="GO:0009295">
    <property type="term" value="C:nucleoid"/>
    <property type="evidence" value="ECO:0007669"/>
    <property type="project" value="UniProtKB-SubCell"/>
</dbReference>
<dbReference type="Pfam" id="PF02381">
    <property type="entry name" value="MraZ"/>
    <property type="match status" value="2"/>
</dbReference>
<dbReference type="AlphaFoldDB" id="A0A0R1VSW3"/>